<reference evidence="2 3" key="1">
    <citation type="submission" date="2018-08" db="EMBL/GenBank/DDBJ databases">
        <title>Lysobacter sp. zong2l5, whole genome shotgun sequence.</title>
        <authorList>
            <person name="Zhang X."/>
            <person name="Feng G."/>
            <person name="Zhu H."/>
        </authorList>
    </citation>
    <scope>NUCLEOTIDE SEQUENCE [LARGE SCALE GENOMIC DNA]</scope>
    <source>
        <strain evidence="3">zong2l5</strain>
    </source>
</reference>
<name>A0A371K5R8_9GAMM</name>
<dbReference type="AlphaFoldDB" id="A0A371K5R8"/>
<proteinExistence type="predicted"/>
<dbReference type="Proteomes" id="UP000264492">
    <property type="component" value="Unassembled WGS sequence"/>
</dbReference>
<gene>
    <name evidence="2" type="ORF">DX914_09460</name>
</gene>
<accession>A0A371K5R8</accession>
<comment type="caution">
    <text evidence="2">The sequence shown here is derived from an EMBL/GenBank/DDBJ whole genome shotgun (WGS) entry which is preliminary data.</text>
</comment>
<dbReference type="EMBL" id="QTSU01000001">
    <property type="protein sequence ID" value="RDZ29291.1"/>
    <property type="molecule type" value="Genomic_DNA"/>
</dbReference>
<protein>
    <submittedName>
        <fullName evidence="2">Uncharacterized protein</fullName>
    </submittedName>
</protein>
<dbReference type="OrthoDB" id="6027957at2"/>
<evidence type="ECO:0000313" key="3">
    <source>
        <dbReference type="Proteomes" id="UP000264492"/>
    </source>
</evidence>
<evidence type="ECO:0000256" key="1">
    <source>
        <dbReference type="SAM" id="MobiDB-lite"/>
    </source>
</evidence>
<sequence length="669" mass="73909">MPIDFLPITSDWLAAFDNVRRRIGGLSAALHSWLTQRLARMGELEQRTRAFPIFAFENRALSVAIDAQQHGALRPYRNAGQAWAAPFVAFGRGFTRIPQAVEDEMVLPNLIGMIENIITGIAGSIDRLIEPQPSTFDPRNARAGDLFGLLAMAWRGMITSTGQLRIIVGDLGKAKAVFAPPPPAHDGPSGPATPAEAVAASAAAEPASPGFGSDPIDLVLRGMTAAMLILPIIPDWIRTLASAIWLRIRLTVVDVLRRVEARVFRARREVLSFFFEGLPKLLREVPALVGAIGTMLQWSINYFAVVARIYLETVLFSLTVFLRDLQRQVNEIIIIVDYVLAMIDAIMDFDLLELIKPFLGPTAMLIDMIGVKLQVKDVIDAAGTVINWTLYGALKAGILAARAAIVSTDFMPVINDLPWVGSKLDALRASLLHDLGLIDQIVDALFRDTGGPMVETAKPRIRRMPNFYDLLIGVRPGDLGREMGSFGRALGANIRGLFENISRTLAHLGEVFSRTATDFARTGPADRMQRFARESAELANGLYDGQIRALGDRIEATPIGPWERWLAGNGFRLIEAAIPLYIGEMRRWWRERAMAGEENYVEFTPTSPHILARRARLGRVRVPRLTLRAQGRAHDESLVRDLAQHFREAVGRAYVDGQRQFDEIAAGAH</sequence>
<dbReference type="RefSeq" id="WP_115858728.1">
    <property type="nucleotide sequence ID" value="NZ_QTSU01000001.1"/>
</dbReference>
<organism evidence="2 3">
    <name type="scientific">Lysobacter silvisoli</name>
    <dbReference type="NCBI Taxonomy" id="2293254"/>
    <lineage>
        <taxon>Bacteria</taxon>
        <taxon>Pseudomonadati</taxon>
        <taxon>Pseudomonadota</taxon>
        <taxon>Gammaproteobacteria</taxon>
        <taxon>Lysobacterales</taxon>
        <taxon>Lysobacteraceae</taxon>
        <taxon>Lysobacter</taxon>
    </lineage>
</organism>
<feature type="compositionally biased region" description="Low complexity" evidence="1">
    <location>
        <begin position="186"/>
        <end position="199"/>
    </location>
</feature>
<evidence type="ECO:0000313" key="2">
    <source>
        <dbReference type="EMBL" id="RDZ29291.1"/>
    </source>
</evidence>
<keyword evidence="3" id="KW-1185">Reference proteome</keyword>
<feature type="region of interest" description="Disordered" evidence="1">
    <location>
        <begin position="179"/>
        <end position="199"/>
    </location>
</feature>